<proteinExistence type="predicted"/>
<dbReference type="InParanoid" id="A0A2K1IC23"/>
<sequence>MKTSLAPVSDPMYFVLISSSLFIPQKRLSHGKSGHHQSDGIFNNLSSPSLVICKF</sequence>
<gene>
    <name evidence="1" type="ORF">PHYPA_030319</name>
</gene>
<reference evidence="1 3" key="1">
    <citation type="journal article" date="2008" name="Science">
        <title>The Physcomitrella genome reveals evolutionary insights into the conquest of land by plants.</title>
        <authorList>
            <person name="Rensing S."/>
            <person name="Lang D."/>
            <person name="Zimmer A."/>
            <person name="Terry A."/>
            <person name="Salamov A."/>
            <person name="Shapiro H."/>
            <person name="Nishiyama T."/>
            <person name="Perroud P.-F."/>
            <person name="Lindquist E."/>
            <person name="Kamisugi Y."/>
            <person name="Tanahashi T."/>
            <person name="Sakakibara K."/>
            <person name="Fujita T."/>
            <person name="Oishi K."/>
            <person name="Shin-I T."/>
            <person name="Kuroki Y."/>
            <person name="Toyoda A."/>
            <person name="Suzuki Y."/>
            <person name="Hashimoto A."/>
            <person name="Yamaguchi K."/>
            <person name="Sugano A."/>
            <person name="Kohara Y."/>
            <person name="Fujiyama A."/>
            <person name="Anterola A."/>
            <person name="Aoki S."/>
            <person name="Ashton N."/>
            <person name="Barbazuk W.B."/>
            <person name="Barker E."/>
            <person name="Bennetzen J."/>
            <person name="Bezanilla M."/>
            <person name="Blankenship R."/>
            <person name="Cho S.H."/>
            <person name="Dutcher S."/>
            <person name="Estelle M."/>
            <person name="Fawcett J.A."/>
            <person name="Gundlach H."/>
            <person name="Hanada K."/>
            <person name="Heyl A."/>
            <person name="Hicks K.A."/>
            <person name="Hugh J."/>
            <person name="Lohr M."/>
            <person name="Mayer K."/>
            <person name="Melkozernov A."/>
            <person name="Murata T."/>
            <person name="Nelson D."/>
            <person name="Pils B."/>
            <person name="Prigge M."/>
            <person name="Reiss B."/>
            <person name="Renner T."/>
            <person name="Rombauts S."/>
            <person name="Rushton P."/>
            <person name="Sanderfoot A."/>
            <person name="Schween G."/>
            <person name="Shiu S.-H."/>
            <person name="Stueber K."/>
            <person name="Theodoulou F.L."/>
            <person name="Tu H."/>
            <person name="Van de Peer Y."/>
            <person name="Verrier P.J."/>
            <person name="Waters E."/>
            <person name="Wood A."/>
            <person name="Yang L."/>
            <person name="Cove D."/>
            <person name="Cuming A."/>
            <person name="Hasebe M."/>
            <person name="Lucas S."/>
            <person name="Mishler D.B."/>
            <person name="Reski R."/>
            <person name="Grigoriev I."/>
            <person name="Quatrano R.S."/>
            <person name="Boore J.L."/>
        </authorList>
    </citation>
    <scope>NUCLEOTIDE SEQUENCE [LARGE SCALE GENOMIC DNA]</scope>
    <source>
        <strain evidence="2 3">cv. Gransden 2004</strain>
    </source>
</reference>
<keyword evidence="3" id="KW-1185">Reference proteome</keyword>
<name>A0A2K1IC23_PHYPA</name>
<dbReference type="AlphaFoldDB" id="A0A2K1IC23"/>
<dbReference type="Proteomes" id="UP000006727">
    <property type="component" value="Chromosome 26"/>
</dbReference>
<dbReference type="EnsemblPlants" id="Pp3c26_6580V3.1">
    <property type="protein sequence ID" value="PAC:32917230.CDS.1"/>
    <property type="gene ID" value="Pp3c26_6580"/>
</dbReference>
<reference evidence="2" key="3">
    <citation type="submission" date="2020-12" db="UniProtKB">
        <authorList>
            <consortium name="EnsemblPlants"/>
        </authorList>
    </citation>
    <scope>IDENTIFICATION</scope>
</reference>
<protein>
    <submittedName>
        <fullName evidence="1 2">Uncharacterized protein</fullName>
    </submittedName>
</protein>
<dbReference type="Gramene" id="Pp3c26_6580V3.2">
    <property type="protein sequence ID" value="PAC:32917231.CDS.1"/>
    <property type="gene ID" value="Pp3c26_6580"/>
</dbReference>
<evidence type="ECO:0000313" key="2">
    <source>
        <dbReference type="EnsemblPlants" id="PAC:32917230.CDS.1"/>
    </source>
</evidence>
<dbReference type="EnsemblPlants" id="Pp3c26_6580V3.2">
    <property type="protein sequence ID" value="PAC:32917231.CDS.1"/>
    <property type="gene ID" value="Pp3c26_6580"/>
</dbReference>
<evidence type="ECO:0000313" key="1">
    <source>
        <dbReference type="EMBL" id="PNR26838.1"/>
    </source>
</evidence>
<reference evidence="1 3" key="2">
    <citation type="journal article" date="2018" name="Plant J.">
        <title>The Physcomitrella patens chromosome-scale assembly reveals moss genome structure and evolution.</title>
        <authorList>
            <person name="Lang D."/>
            <person name="Ullrich K.K."/>
            <person name="Murat F."/>
            <person name="Fuchs J."/>
            <person name="Jenkins J."/>
            <person name="Haas F.B."/>
            <person name="Piednoel M."/>
            <person name="Gundlach H."/>
            <person name="Van Bel M."/>
            <person name="Meyberg R."/>
            <person name="Vives C."/>
            <person name="Morata J."/>
            <person name="Symeonidi A."/>
            <person name="Hiss M."/>
            <person name="Muchero W."/>
            <person name="Kamisugi Y."/>
            <person name="Saleh O."/>
            <person name="Blanc G."/>
            <person name="Decker E.L."/>
            <person name="van Gessel N."/>
            <person name="Grimwood J."/>
            <person name="Hayes R.D."/>
            <person name="Graham S.W."/>
            <person name="Gunter L.E."/>
            <person name="McDaniel S.F."/>
            <person name="Hoernstein S.N.W."/>
            <person name="Larsson A."/>
            <person name="Li F.W."/>
            <person name="Perroud P.F."/>
            <person name="Phillips J."/>
            <person name="Ranjan P."/>
            <person name="Rokshar D.S."/>
            <person name="Rothfels C.J."/>
            <person name="Schneider L."/>
            <person name="Shu S."/>
            <person name="Stevenson D.W."/>
            <person name="Thummler F."/>
            <person name="Tillich M."/>
            <person name="Villarreal Aguilar J.C."/>
            <person name="Widiez T."/>
            <person name="Wong G.K."/>
            <person name="Wymore A."/>
            <person name="Zhang Y."/>
            <person name="Zimmer A.D."/>
            <person name="Quatrano R.S."/>
            <person name="Mayer K.F.X."/>
            <person name="Goodstein D."/>
            <person name="Casacuberta J.M."/>
            <person name="Vandepoele K."/>
            <person name="Reski R."/>
            <person name="Cuming A.C."/>
            <person name="Tuskan G.A."/>
            <person name="Maumus F."/>
            <person name="Salse J."/>
            <person name="Schmutz J."/>
            <person name="Rensing S.A."/>
        </authorList>
    </citation>
    <scope>NUCLEOTIDE SEQUENCE [LARGE SCALE GENOMIC DNA]</scope>
    <source>
        <strain evidence="2 3">cv. Gransden 2004</strain>
    </source>
</reference>
<organism evidence="1">
    <name type="scientific">Physcomitrium patens</name>
    <name type="common">Spreading-leaved earth moss</name>
    <name type="synonym">Physcomitrella patens</name>
    <dbReference type="NCBI Taxonomy" id="3218"/>
    <lineage>
        <taxon>Eukaryota</taxon>
        <taxon>Viridiplantae</taxon>
        <taxon>Streptophyta</taxon>
        <taxon>Embryophyta</taxon>
        <taxon>Bryophyta</taxon>
        <taxon>Bryophytina</taxon>
        <taxon>Bryopsida</taxon>
        <taxon>Funariidae</taxon>
        <taxon>Funariales</taxon>
        <taxon>Funariaceae</taxon>
        <taxon>Physcomitrium</taxon>
    </lineage>
</organism>
<evidence type="ECO:0000313" key="3">
    <source>
        <dbReference type="Proteomes" id="UP000006727"/>
    </source>
</evidence>
<dbReference type="Gramene" id="Pp3c26_6580V3.1">
    <property type="protein sequence ID" value="PAC:32917230.CDS.1"/>
    <property type="gene ID" value="Pp3c26_6580"/>
</dbReference>
<accession>A0A2K1IC23</accession>
<dbReference type="EMBL" id="ABEU02000026">
    <property type="protein sequence ID" value="PNR26838.1"/>
    <property type="molecule type" value="Genomic_DNA"/>
</dbReference>